<keyword evidence="2" id="KW-1185">Reference proteome</keyword>
<dbReference type="Proteomes" id="UP000603141">
    <property type="component" value="Unassembled WGS sequence"/>
</dbReference>
<reference evidence="1" key="1">
    <citation type="submission" date="2021-01" db="EMBL/GenBank/DDBJ databases">
        <title>Modified the classification status of verrucomicrobia.</title>
        <authorList>
            <person name="Feng X."/>
        </authorList>
    </citation>
    <scope>NUCLEOTIDE SEQUENCE</scope>
    <source>
        <strain evidence="1">KCTC 22041</strain>
    </source>
</reference>
<sequence>MQDPEAEKPLADLVKEIMSAVTAEDTMPSTIPVLSVAAGDQAGAEAP</sequence>
<organism evidence="1 2">
    <name type="scientific">Luteolibacter pohnpeiensis</name>
    <dbReference type="NCBI Taxonomy" id="454153"/>
    <lineage>
        <taxon>Bacteria</taxon>
        <taxon>Pseudomonadati</taxon>
        <taxon>Verrucomicrobiota</taxon>
        <taxon>Verrucomicrobiia</taxon>
        <taxon>Verrucomicrobiales</taxon>
        <taxon>Verrucomicrobiaceae</taxon>
        <taxon>Luteolibacter</taxon>
    </lineage>
</organism>
<dbReference type="AlphaFoldDB" id="A0A934S9C8"/>
<dbReference type="EMBL" id="JAENIJ010000007">
    <property type="protein sequence ID" value="MBK1882057.1"/>
    <property type="molecule type" value="Genomic_DNA"/>
</dbReference>
<gene>
    <name evidence="1" type="ORF">JIN85_06500</name>
</gene>
<comment type="caution">
    <text evidence="1">The sequence shown here is derived from an EMBL/GenBank/DDBJ whole genome shotgun (WGS) entry which is preliminary data.</text>
</comment>
<protein>
    <submittedName>
        <fullName evidence="1">Uncharacterized protein</fullName>
    </submittedName>
</protein>
<evidence type="ECO:0000313" key="2">
    <source>
        <dbReference type="Proteomes" id="UP000603141"/>
    </source>
</evidence>
<evidence type="ECO:0000313" key="1">
    <source>
        <dbReference type="EMBL" id="MBK1882057.1"/>
    </source>
</evidence>
<proteinExistence type="predicted"/>
<accession>A0A934S9C8</accession>
<name>A0A934S9C8_9BACT</name>